<feature type="non-terminal residue" evidence="2">
    <location>
        <position position="1"/>
    </location>
</feature>
<dbReference type="EMBL" id="JABFAC010069443">
    <property type="protein sequence ID" value="MBA0633638.1"/>
    <property type="molecule type" value="Genomic_DNA"/>
</dbReference>
<name>A0A7J8T5G4_GOSDV</name>
<dbReference type="InterPro" id="IPR004320">
    <property type="entry name" value="BPS1_pln"/>
</dbReference>
<dbReference type="GO" id="GO:0048367">
    <property type="term" value="P:shoot system development"/>
    <property type="evidence" value="ECO:0007669"/>
    <property type="project" value="InterPro"/>
</dbReference>
<accession>A0A7J8T5G4</accession>
<dbReference type="GO" id="GO:0048364">
    <property type="term" value="P:root development"/>
    <property type="evidence" value="ECO:0007669"/>
    <property type="project" value="InterPro"/>
</dbReference>
<sequence>ASFVSASTSSSLNQKLSRLQDLHDCTEKLPLLPLNQQILSHEQQGEYVDKLLNGSLGLLDVLTISKDALLQVKNFNLSCAEREVLQKALLMSEREQHINEMANAEASLLSLVTSKTDLMQIEKVQNELKLLDSCLQDLEEGLEGLLRGLIKIRVNILNILNN</sequence>
<evidence type="ECO:0000313" key="2">
    <source>
        <dbReference type="EMBL" id="MBA0633638.1"/>
    </source>
</evidence>
<comment type="caution">
    <text evidence="2">The sequence shown here is derived from an EMBL/GenBank/DDBJ whole genome shotgun (WGS) entry which is preliminary data.</text>
</comment>
<evidence type="ECO:0000313" key="3">
    <source>
        <dbReference type="Proteomes" id="UP000593561"/>
    </source>
</evidence>
<dbReference type="AlphaFoldDB" id="A0A7J8T5G4"/>
<evidence type="ECO:0000256" key="1">
    <source>
        <dbReference type="SAM" id="Coils"/>
    </source>
</evidence>
<feature type="coiled-coil region" evidence="1">
    <location>
        <begin position="87"/>
        <end position="141"/>
    </location>
</feature>
<dbReference type="PANTHER" id="PTHR33070">
    <property type="entry name" value="OS06G0725500 PROTEIN"/>
    <property type="match status" value="1"/>
</dbReference>
<dbReference type="Proteomes" id="UP000593561">
    <property type="component" value="Unassembled WGS sequence"/>
</dbReference>
<protein>
    <submittedName>
        <fullName evidence="2">Uncharacterized protein</fullName>
    </submittedName>
</protein>
<organism evidence="2 3">
    <name type="scientific">Gossypium davidsonii</name>
    <name type="common">Davidson's cotton</name>
    <name type="synonym">Gossypium klotzschianum subsp. davidsonii</name>
    <dbReference type="NCBI Taxonomy" id="34287"/>
    <lineage>
        <taxon>Eukaryota</taxon>
        <taxon>Viridiplantae</taxon>
        <taxon>Streptophyta</taxon>
        <taxon>Embryophyta</taxon>
        <taxon>Tracheophyta</taxon>
        <taxon>Spermatophyta</taxon>
        <taxon>Magnoliopsida</taxon>
        <taxon>eudicotyledons</taxon>
        <taxon>Gunneridae</taxon>
        <taxon>Pentapetalae</taxon>
        <taxon>rosids</taxon>
        <taxon>malvids</taxon>
        <taxon>Malvales</taxon>
        <taxon>Malvaceae</taxon>
        <taxon>Malvoideae</taxon>
        <taxon>Gossypium</taxon>
    </lineage>
</organism>
<reference evidence="2 3" key="1">
    <citation type="journal article" date="2019" name="Genome Biol. Evol.">
        <title>Insights into the evolution of the New World diploid cottons (Gossypium, subgenus Houzingenia) based on genome sequencing.</title>
        <authorList>
            <person name="Grover C.E."/>
            <person name="Arick M.A. 2nd"/>
            <person name="Thrash A."/>
            <person name="Conover J.L."/>
            <person name="Sanders W.S."/>
            <person name="Peterson D.G."/>
            <person name="Frelichowski J.E."/>
            <person name="Scheffler J.A."/>
            <person name="Scheffler B.E."/>
            <person name="Wendel J.F."/>
        </authorList>
    </citation>
    <scope>NUCLEOTIDE SEQUENCE [LARGE SCALE GENOMIC DNA]</scope>
    <source>
        <strain evidence="2">27</strain>
        <tissue evidence="2">Leaf</tissue>
    </source>
</reference>
<dbReference type="Pfam" id="PF03087">
    <property type="entry name" value="BPS1"/>
    <property type="match status" value="2"/>
</dbReference>
<dbReference type="PANTHER" id="PTHR33070:SF129">
    <property type="entry name" value="DUF241 DOMAIN PROTEIN"/>
    <property type="match status" value="1"/>
</dbReference>
<keyword evidence="1" id="KW-0175">Coiled coil</keyword>
<keyword evidence="3" id="KW-1185">Reference proteome</keyword>
<proteinExistence type="predicted"/>
<gene>
    <name evidence="2" type="ORF">Godav_025339</name>
</gene>